<dbReference type="InterPro" id="IPR011344">
    <property type="entry name" value="ssDNA-bd"/>
</dbReference>
<feature type="DNA-binding region" evidence="3">
    <location>
        <begin position="54"/>
        <end position="60"/>
    </location>
</feature>
<dbReference type="HAMAP" id="MF_00984">
    <property type="entry name" value="SSB"/>
    <property type="match status" value="1"/>
</dbReference>
<feature type="region of interest" description="Disordered" evidence="5">
    <location>
        <begin position="118"/>
        <end position="173"/>
    </location>
</feature>
<comment type="function">
    <text evidence="3">Plays an important role in DNA replication, recombination and repair. Binds to ssDNA and to an array of partner proteins to recruit them to their sites of action during DNA metabolism.</text>
</comment>
<feature type="short sequence motif" description="Important for interaction with partner proteins" evidence="3">
    <location>
        <begin position="168"/>
        <end position="173"/>
    </location>
</feature>
<accession>A0ABU0BQ75</accession>
<sequence>MAGSVNKVILIGNLGADPEIRRTQDGRPIANLNIATSETWRDRNSGERKEKTEWHRVVIFNEGLCKVAEQYLKKGATVYIEGQLQTRKWQDKDGQDRYSTEVVLQGFNSTLTMLGGRGEGGGASVGRGGSDFGGSAGGGNYGDDYDRPSAPSGKSGGGASGNFSRDMDDDIPF</sequence>
<keyword evidence="1 3" id="KW-0238">DNA-binding</keyword>
<dbReference type="GO" id="GO:0003677">
    <property type="term" value="F:DNA binding"/>
    <property type="evidence" value="ECO:0007669"/>
    <property type="project" value="UniProtKB-KW"/>
</dbReference>
<keyword evidence="3" id="KW-0235">DNA replication</keyword>
<reference evidence="6 7" key="1">
    <citation type="submission" date="2023-07" db="EMBL/GenBank/DDBJ databases">
        <title>Genomic Encyclopedia of Type Strains, Phase IV (KMG-IV): sequencing the most valuable type-strain genomes for metagenomic binning, comparative biology and taxonomic classification.</title>
        <authorList>
            <person name="Goeker M."/>
        </authorList>
    </citation>
    <scope>NUCLEOTIDE SEQUENCE [LARGE SCALE GENOMIC DNA]</scope>
    <source>
        <strain evidence="6 7">DSM 1112</strain>
    </source>
</reference>
<name>A0ABU0BQ75_9HYPH</name>
<dbReference type="Pfam" id="PF00436">
    <property type="entry name" value="SSB"/>
    <property type="match status" value="1"/>
</dbReference>
<keyword evidence="7" id="KW-1185">Reference proteome</keyword>
<evidence type="ECO:0000256" key="1">
    <source>
        <dbReference type="ARBA" id="ARBA00023125"/>
    </source>
</evidence>
<dbReference type="EMBL" id="JAUSVF010000001">
    <property type="protein sequence ID" value="MDQ0320399.1"/>
    <property type="molecule type" value="Genomic_DNA"/>
</dbReference>
<keyword evidence="3" id="KW-0227">DNA damage</keyword>
<organism evidence="6 7">
    <name type="scientific">Pararhizobium capsulatum DSM 1112</name>
    <dbReference type="NCBI Taxonomy" id="1121113"/>
    <lineage>
        <taxon>Bacteria</taxon>
        <taxon>Pseudomonadati</taxon>
        <taxon>Pseudomonadota</taxon>
        <taxon>Alphaproteobacteria</taxon>
        <taxon>Hyphomicrobiales</taxon>
        <taxon>Rhizobiaceae</taxon>
        <taxon>Rhizobium/Agrobacterium group</taxon>
        <taxon>Pararhizobium</taxon>
    </lineage>
</organism>
<dbReference type="PROSITE" id="PS50935">
    <property type="entry name" value="SSB"/>
    <property type="match status" value="1"/>
</dbReference>
<proteinExistence type="inferred from homology"/>
<evidence type="ECO:0000256" key="3">
    <source>
        <dbReference type="HAMAP-Rule" id="MF_00984"/>
    </source>
</evidence>
<dbReference type="InterPro" id="IPR000424">
    <property type="entry name" value="Primosome_PriB/ssb"/>
</dbReference>
<dbReference type="InterPro" id="IPR012340">
    <property type="entry name" value="NA-bd_OB-fold"/>
</dbReference>
<dbReference type="CDD" id="cd04496">
    <property type="entry name" value="SSB_OBF"/>
    <property type="match status" value="1"/>
</dbReference>
<dbReference type="PANTHER" id="PTHR10302">
    <property type="entry name" value="SINGLE-STRANDED DNA-BINDING PROTEIN"/>
    <property type="match status" value="1"/>
</dbReference>
<dbReference type="RefSeq" id="WP_307230119.1">
    <property type="nucleotide sequence ID" value="NZ_JAUSVF010000001.1"/>
</dbReference>
<comment type="caution">
    <text evidence="6">The sequence shown here is derived from an EMBL/GenBank/DDBJ whole genome shotgun (WGS) entry which is preliminary data.</text>
</comment>
<evidence type="ECO:0000313" key="7">
    <source>
        <dbReference type="Proteomes" id="UP001230207"/>
    </source>
</evidence>
<evidence type="ECO:0000256" key="2">
    <source>
        <dbReference type="ARBA" id="ARBA00023172"/>
    </source>
</evidence>
<dbReference type="NCBIfam" id="TIGR00621">
    <property type="entry name" value="ssb"/>
    <property type="match status" value="1"/>
</dbReference>
<comment type="subunit">
    <text evidence="3">Homotetramer.</text>
</comment>
<dbReference type="PANTHER" id="PTHR10302:SF27">
    <property type="entry name" value="SINGLE-STRANDED DNA-BINDING PROTEIN"/>
    <property type="match status" value="1"/>
</dbReference>
<dbReference type="NCBIfam" id="NF004972">
    <property type="entry name" value="PRK06341.1"/>
    <property type="match status" value="1"/>
</dbReference>
<protein>
    <recommendedName>
        <fullName evidence="3 4">Single-stranded DNA-binding protein</fullName>
        <shortName evidence="3">SSB</shortName>
    </recommendedName>
</protein>
<dbReference type="Gene3D" id="2.40.50.140">
    <property type="entry name" value="Nucleic acid-binding proteins"/>
    <property type="match status" value="1"/>
</dbReference>
<evidence type="ECO:0000256" key="4">
    <source>
        <dbReference type="RuleBase" id="RU000524"/>
    </source>
</evidence>
<gene>
    <name evidence="6" type="ORF">QO002_002537</name>
</gene>
<keyword evidence="3" id="KW-0234">DNA repair</keyword>
<feature type="compositionally biased region" description="Gly residues" evidence="5">
    <location>
        <begin position="118"/>
        <end position="141"/>
    </location>
</feature>
<dbReference type="SUPFAM" id="SSF50249">
    <property type="entry name" value="Nucleic acid-binding proteins"/>
    <property type="match status" value="1"/>
</dbReference>
<evidence type="ECO:0000313" key="6">
    <source>
        <dbReference type="EMBL" id="MDQ0320399.1"/>
    </source>
</evidence>
<keyword evidence="2 3" id="KW-0233">DNA recombination</keyword>
<evidence type="ECO:0000256" key="5">
    <source>
        <dbReference type="SAM" id="MobiDB-lite"/>
    </source>
</evidence>
<dbReference type="Proteomes" id="UP001230207">
    <property type="component" value="Unassembled WGS sequence"/>
</dbReference>